<evidence type="ECO:0000256" key="1">
    <source>
        <dbReference type="SAM" id="MobiDB-lite"/>
    </source>
</evidence>
<proteinExistence type="predicted"/>
<feature type="compositionally biased region" description="Polar residues" evidence="1">
    <location>
        <begin position="106"/>
        <end position="136"/>
    </location>
</feature>
<keyword evidence="4" id="KW-1185">Reference proteome</keyword>
<feature type="compositionally biased region" description="Polar residues" evidence="1">
    <location>
        <begin position="56"/>
        <end position="97"/>
    </location>
</feature>
<accession>A0AA38NV01</accession>
<feature type="signal peptide" evidence="2">
    <location>
        <begin position="1"/>
        <end position="21"/>
    </location>
</feature>
<name>A0AA38NV01_9AGAR</name>
<dbReference type="Proteomes" id="UP001163846">
    <property type="component" value="Unassembled WGS sequence"/>
</dbReference>
<keyword evidence="2" id="KW-0732">Signal</keyword>
<dbReference type="EMBL" id="MU807777">
    <property type="protein sequence ID" value="KAJ3831125.1"/>
    <property type="molecule type" value="Genomic_DNA"/>
</dbReference>
<organism evidence="3 4">
    <name type="scientific">Lentinula raphanica</name>
    <dbReference type="NCBI Taxonomy" id="153919"/>
    <lineage>
        <taxon>Eukaryota</taxon>
        <taxon>Fungi</taxon>
        <taxon>Dikarya</taxon>
        <taxon>Basidiomycota</taxon>
        <taxon>Agaricomycotina</taxon>
        <taxon>Agaricomycetes</taxon>
        <taxon>Agaricomycetidae</taxon>
        <taxon>Agaricales</taxon>
        <taxon>Marasmiineae</taxon>
        <taxon>Omphalotaceae</taxon>
        <taxon>Lentinula</taxon>
    </lineage>
</organism>
<protein>
    <submittedName>
        <fullName evidence="3">Uncharacterized protein</fullName>
    </submittedName>
</protein>
<feature type="region of interest" description="Disordered" evidence="1">
    <location>
        <begin position="56"/>
        <end position="203"/>
    </location>
</feature>
<evidence type="ECO:0000313" key="3">
    <source>
        <dbReference type="EMBL" id="KAJ3831125.1"/>
    </source>
</evidence>
<comment type="caution">
    <text evidence="3">The sequence shown here is derived from an EMBL/GenBank/DDBJ whole genome shotgun (WGS) entry which is preliminary data.</text>
</comment>
<reference evidence="3" key="1">
    <citation type="submission" date="2022-08" db="EMBL/GenBank/DDBJ databases">
        <authorList>
            <consortium name="DOE Joint Genome Institute"/>
            <person name="Min B."/>
            <person name="Riley R."/>
            <person name="Sierra-Patev S."/>
            <person name="Naranjo-Ortiz M."/>
            <person name="Looney B."/>
            <person name="Konkel Z."/>
            <person name="Slot J.C."/>
            <person name="Sakamoto Y."/>
            <person name="Steenwyk J.L."/>
            <person name="Rokas A."/>
            <person name="Carro J."/>
            <person name="Camarero S."/>
            <person name="Ferreira P."/>
            <person name="Molpeceres G."/>
            <person name="Ruiz-Duenas F.J."/>
            <person name="Serrano A."/>
            <person name="Henrissat B."/>
            <person name="Drula E."/>
            <person name="Hughes K.W."/>
            <person name="Mata J.L."/>
            <person name="Ishikawa N.K."/>
            <person name="Vargas-Isla R."/>
            <person name="Ushijima S."/>
            <person name="Smith C.A."/>
            <person name="Ahrendt S."/>
            <person name="Andreopoulos W."/>
            <person name="He G."/>
            <person name="Labutti K."/>
            <person name="Lipzen A."/>
            <person name="Ng V."/>
            <person name="Sandor L."/>
            <person name="Barry K."/>
            <person name="Martinez A.T."/>
            <person name="Xiao Y."/>
            <person name="Gibbons J.G."/>
            <person name="Terashima K."/>
            <person name="Hibbett D.S."/>
            <person name="Grigoriev I.V."/>
        </authorList>
    </citation>
    <scope>NUCLEOTIDE SEQUENCE</scope>
    <source>
        <strain evidence="3">TFB9207</strain>
    </source>
</reference>
<dbReference type="AlphaFoldDB" id="A0AA38NV01"/>
<evidence type="ECO:0000256" key="2">
    <source>
        <dbReference type="SAM" id="SignalP"/>
    </source>
</evidence>
<sequence length="247" mass="27308">MRLSAAYLTIVIFRLFPTASSVPVLGVSIPILLYSDAFNHSLPPVDNQAAGGQTFSIPTYSNFRKPGQETSPNEQAGNTVTNLSAQGPSPNEQSVNPVLNPFAQKPSPNEQTGNPVLVSPSTQGPSHKKQTVSTSARPVGVSEKRRYHSNQHTSKQRYAPYGRPREKSQSTDTQDSVEPPRSRSRPTKEAESQTSENEKSFRDSVTTYAVKVLMEDIPVYVGILQRFCQSQPDIRIDWDEEGREKYG</sequence>
<gene>
    <name evidence="3" type="ORF">F5878DRAFT_667894</name>
</gene>
<feature type="chain" id="PRO_5041386887" evidence="2">
    <location>
        <begin position="22"/>
        <end position="247"/>
    </location>
</feature>
<evidence type="ECO:0000313" key="4">
    <source>
        <dbReference type="Proteomes" id="UP001163846"/>
    </source>
</evidence>
<feature type="compositionally biased region" description="Basic and acidic residues" evidence="1">
    <location>
        <begin position="178"/>
        <end position="202"/>
    </location>
</feature>